<feature type="domain" description="F-box/LRR-repeat protein 15-like leucin rich repeat" evidence="4">
    <location>
        <begin position="170"/>
        <end position="317"/>
    </location>
</feature>
<dbReference type="SUPFAM" id="SSF81383">
    <property type="entry name" value="F-box domain"/>
    <property type="match status" value="1"/>
</dbReference>
<evidence type="ECO:0008006" key="7">
    <source>
        <dbReference type="Google" id="ProtNLM"/>
    </source>
</evidence>
<dbReference type="EnsemblMetazoa" id="XM_030976860">
    <property type="protein sequence ID" value="XP_030832720"/>
    <property type="gene ID" value="LOC100890222"/>
</dbReference>
<dbReference type="InterPro" id="IPR001611">
    <property type="entry name" value="Leu-rich_rpt"/>
</dbReference>
<evidence type="ECO:0000259" key="3">
    <source>
        <dbReference type="Pfam" id="PF12937"/>
    </source>
</evidence>
<dbReference type="SMART" id="SM00367">
    <property type="entry name" value="LRR_CC"/>
    <property type="match status" value="6"/>
</dbReference>
<dbReference type="RefSeq" id="XP_030832720.1">
    <property type="nucleotide sequence ID" value="XM_030976860.1"/>
</dbReference>
<dbReference type="KEGG" id="spu:100890222"/>
<dbReference type="SUPFAM" id="SSF52047">
    <property type="entry name" value="RNI-like"/>
    <property type="match status" value="1"/>
</dbReference>
<dbReference type="OMA" id="WHEAASQ"/>
<evidence type="ECO:0000256" key="2">
    <source>
        <dbReference type="SAM" id="MobiDB-lite"/>
    </source>
</evidence>
<organism evidence="5 6">
    <name type="scientific">Strongylocentrotus purpuratus</name>
    <name type="common">Purple sea urchin</name>
    <dbReference type="NCBI Taxonomy" id="7668"/>
    <lineage>
        <taxon>Eukaryota</taxon>
        <taxon>Metazoa</taxon>
        <taxon>Echinodermata</taxon>
        <taxon>Eleutherozoa</taxon>
        <taxon>Echinozoa</taxon>
        <taxon>Echinoidea</taxon>
        <taxon>Euechinoidea</taxon>
        <taxon>Echinacea</taxon>
        <taxon>Camarodonta</taxon>
        <taxon>Echinidea</taxon>
        <taxon>Strongylocentrotidae</taxon>
        <taxon>Strongylocentrotus</taxon>
    </lineage>
</organism>
<dbReference type="PANTHER" id="PTHR13318">
    <property type="entry name" value="PARTNER OF PAIRED, ISOFORM B-RELATED"/>
    <property type="match status" value="1"/>
</dbReference>
<dbReference type="CDD" id="cd22119">
    <property type="entry name" value="F-box_FBXL6"/>
    <property type="match status" value="1"/>
</dbReference>
<dbReference type="CTD" id="26233"/>
<keyword evidence="6" id="KW-1185">Reference proteome</keyword>
<keyword evidence="1" id="KW-0833">Ubl conjugation pathway</keyword>
<reference evidence="5" key="2">
    <citation type="submission" date="2021-01" db="UniProtKB">
        <authorList>
            <consortium name="EnsemblMetazoa"/>
        </authorList>
    </citation>
    <scope>IDENTIFICATION</scope>
</reference>
<feature type="domain" description="F-box" evidence="3">
    <location>
        <begin position="114"/>
        <end position="139"/>
    </location>
</feature>
<feature type="compositionally biased region" description="Basic residues" evidence="2">
    <location>
        <begin position="38"/>
        <end position="51"/>
    </location>
</feature>
<reference evidence="6" key="1">
    <citation type="submission" date="2015-02" db="EMBL/GenBank/DDBJ databases">
        <title>Genome sequencing for Strongylocentrotus purpuratus.</title>
        <authorList>
            <person name="Murali S."/>
            <person name="Liu Y."/>
            <person name="Vee V."/>
            <person name="English A."/>
            <person name="Wang M."/>
            <person name="Skinner E."/>
            <person name="Han Y."/>
            <person name="Muzny D.M."/>
            <person name="Worley K.C."/>
            <person name="Gibbs R.A."/>
        </authorList>
    </citation>
    <scope>NUCLEOTIDE SEQUENCE</scope>
</reference>
<evidence type="ECO:0000313" key="6">
    <source>
        <dbReference type="Proteomes" id="UP000007110"/>
    </source>
</evidence>
<dbReference type="GO" id="GO:0019005">
    <property type="term" value="C:SCF ubiquitin ligase complex"/>
    <property type="evidence" value="ECO:0007669"/>
    <property type="project" value="InterPro"/>
</dbReference>
<dbReference type="InParanoid" id="A0A7M7N8J3"/>
<feature type="compositionally biased region" description="Basic and acidic residues" evidence="2">
    <location>
        <begin position="52"/>
        <end position="65"/>
    </location>
</feature>
<proteinExistence type="predicted"/>
<dbReference type="AlphaFoldDB" id="A0A7M7N8J3"/>
<feature type="compositionally biased region" description="Basic and acidic residues" evidence="2">
    <location>
        <begin position="1"/>
        <end position="10"/>
    </location>
</feature>
<feature type="region of interest" description="Disordered" evidence="2">
    <location>
        <begin position="1"/>
        <end position="65"/>
    </location>
</feature>
<sequence>MVEDIPRSSDSDVSEEGTSLGKRKRKSKTPKINEREKPKKSKSHMKKKKKASERTSEGRASVEKTVKRRTIVESGRDITAVGEGDDLWGQRLPVIVLERVIFFAVCETGVVPLLCRVSKVCRLWREAAKASCLWHHVALDNGRVKATDATLEWLTANRIPPQLKTINLNSWTKLTDRSFVALVEACSNIQNISVQKCAKLTNRSIYAIKDHCPNLKELDLGFSGSSLASSPSVRDLLKERGGTLEGLQLAGCSIISSAHLMSSIKSFCHNLRLLDLSNCHVTIDCLMLPIEEMQKGCPLLEILRLAGIRVQPANASAKAQREAEGFSKLKELSLAVADNVAWQVVLPTNLGISDDFLRRVLRNSPYLKLLDLRGCTLIKVETLQDLNVENLEQLYISRCSFTRSQGFDGMISSKWSHSLIELDISWNNYFESCRDEFMKSLSSAHHLRTLDLSGTSVTVNGVRSILKGCTALVSLKLTSCRSLPRGCKRCYEGKSLRKLLKELQNVNDADGDD</sequence>
<evidence type="ECO:0000259" key="4">
    <source>
        <dbReference type="Pfam" id="PF25372"/>
    </source>
</evidence>
<protein>
    <recommendedName>
        <fullName evidence="7">F-box/LRR-repeat protein 6</fullName>
    </recommendedName>
</protein>
<dbReference type="Proteomes" id="UP000007110">
    <property type="component" value="Unassembled WGS sequence"/>
</dbReference>
<dbReference type="EnsemblMetazoa" id="XM_030976859">
    <property type="protein sequence ID" value="XP_030832719"/>
    <property type="gene ID" value="LOC100890222"/>
</dbReference>
<evidence type="ECO:0000313" key="5">
    <source>
        <dbReference type="EnsemblMetazoa" id="XP_030832720"/>
    </source>
</evidence>
<dbReference type="InterPro" id="IPR032675">
    <property type="entry name" value="LRR_dom_sf"/>
</dbReference>
<evidence type="ECO:0000256" key="1">
    <source>
        <dbReference type="ARBA" id="ARBA00022786"/>
    </source>
</evidence>
<dbReference type="Pfam" id="PF25372">
    <property type="entry name" value="DUF7885"/>
    <property type="match status" value="1"/>
</dbReference>
<dbReference type="InterPro" id="IPR001810">
    <property type="entry name" value="F-box_dom"/>
</dbReference>
<dbReference type="InterPro" id="IPR006553">
    <property type="entry name" value="Leu-rich_rpt_Cys-con_subtyp"/>
</dbReference>
<dbReference type="RefSeq" id="XP_030832719.1">
    <property type="nucleotide sequence ID" value="XM_030976859.1"/>
</dbReference>
<dbReference type="Pfam" id="PF13516">
    <property type="entry name" value="LRR_6"/>
    <property type="match status" value="1"/>
</dbReference>
<dbReference type="GeneID" id="100890222"/>
<dbReference type="OrthoDB" id="3134645at2759"/>
<dbReference type="InterPro" id="IPR036047">
    <property type="entry name" value="F-box-like_dom_sf"/>
</dbReference>
<accession>A0A7M7N8J3</accession>
<dbReference type="GO" id="GO:0005737">
    <property type="term" value="C:cytoplasm"/>
    <property type="evidence" value="ECO:0000318"/>
    <property type="project" value="GO_Central"/>
</dbReference>
<name>A0A7M7N8J3_STRPU</name>
<dbReference type="Pfam" id="PF12937">
    <property type="entry name" value="F-box-like"/>
    <property type="match status" value="1"/>
</dbReference>
<dbReference type="InterPro" id="IPR057207">
    <property type="entry name" value="FBXL15_LRR"/>
</dbReference>
<dbReference type="Gene3D" id="3.80.10.10">
    <property type="entry name" value="Ribonuclease Inhibitor"/>
    <property type="match status" value="2"/>
</dbReference>
<dbReference type="InterPro" id="IPR047922">
    <property type="entry name" value="FBXL6_F-box"/>
</dbReference>
<dbReference type="FunCoup" id="A0A7M7N8J3">
    <property type="interactions" value="714"/>
</dbReference>